<protein>
    <submittedName>
        <fullName evidence="2">Uncharacterized protein</fullName>
    </submittedName>
</protein>
<evidence type="ECO:0000313" key="3">
    <source>
        <dbReference type="Proteomes" id="UP000249547"/>
    </source>
</evidence>
<organism evidence="2 3">
    <name type="scientific">Chitinophaga skermanii</name>
    <dbReference type="NCBI Taxonomy" id="331697"/>
    <lineage>
        <taxon>Bacteria</taxon>
        <taxon>Pseudomonadati</taxon>
        <taxon>Bacteroidota</taxon>
        <taxon>Chitinophagia</taxon>
        <taxon>Chitinophagales</taxon>
        <taxon>Chitinophagaceae</taxon>
        <taxon>Chitinophaga</taxon>
    </lineage>
</organism>
<evidence type="ECO:0000256" key="1">
    <source>
        <dbReference type="SAM" id="Phobius"/>
    </source>
</evidence>
<accession>A0A327Q0R8</accession>
<dbReference type="EMBL" id="QLLL01000013">
    <property type="protein sequence ID" value="RAI97909.1"/>
    <property type="molecule type" value="Genomic_DNA"/>
</dbReference>
<keyword evidence="3" id="KW-1185">Reference proteome</keyword>
<dbReference type="Proteomes" id="UP000249547">
    <property type="component" value="Unassembled WGS sequence"/>
</dbReference>
<gene>
    <name evidence="2" type="ORF">LX64_04959</name>
</gene>
<sequence length="149" mass="17386">MKTNKLATFVLLAVAIFLTVASKTFLSRDILDIHVYDTYYVFGTSQVIFLYTLFALAMGSFYYFTSSLFPVRWLTWVQVITFTASILLIAFFHQWRIPNKRHYSIHYDPPFADWPNDHLIFFCAVAGFLAAIALFLIHMIIGIFQHNRK</sequence>
<dbReference type="AlphaFoldDB" id="A0A327Q0R8"/>
<comment type="caution">
    <text evidence="2">The sequence shown here is derived from an EMBL/GenBank/DDBJ whole genome shotgun (WGS) entry which is preliminary data.</text>
</comment>
<reference evidence="2 3" key="1">
    <citation type="submission" date="2018-06" db="EMBL/GenBank/DDBJ databases">
        <title>Genomic Encyclopedia of Archaeal and Bacterial Type Strains, Phase II (KMG-II): from individual species to whole genera.</title>
        <authorList>
            <person name="Goeker M."/>
        </authorList>
    </citation>
    <scope>NUCLEOTIDE SEQUENCE [LARGE SCALE GENOMIC DNA]</scope>
    <source>
        <strain evidence="2 3">DSM 23857</strain>
    </source>
</reference>
<evidence type="ECO:0000313" key="2">
    <source>
        <dbReference type="EMBL" id="RAI97909.1"/>
    </source>
</evidence>
<feature type="transmembrane region" description="Helical" evidence="1">
    <location>
        <begin position="38"/>
        <end position="64"/>
    </location>
</feature>
<name>A0A327Q0R8_9BACT</name>
<dbReference type="Gene3D" id="1.20.210.10">
    <property type="entry name" value="Cytochrome c oxidase-like, subunit I domain"/>
    <property type="match status" value="1"/>
</dbReference>
<feature type="transmembrane region" description="Helical" evidence="1">
    <location>
        <begin position="119"/>
        <end position="144"/>
    </location>
</feature>
<keyword evidence="1" id="KW-0472">Membrane</keyword>
<keyword evidence="1" id="KW-0812">Transmembrane</keyword>
<keyword evidence="1" id="KW-1133">Transmembrane helix</keyword>
<proteinExistence type="predicted"/>
<feature type="transmembrane region" description="Helical" evidence="1">
    <location>
        <begin position="76"/>
        <end position="95"/>
    </location>
</feature>
<dbReference type="RefSeq" id="WP_111600337.1">
    <property type="nucleotide sequence ID" value="NZ_QLLL01000013.1"/>
</dbReference>
<dbReference type="InterPro" id="IPR036927">
    <property type="entry name" value="Cyt_c_oxase-like_su1_sf"/>
</dbReference>